<dbReference type="GeneID" id="91339732"/>
<sequence>MTSAEPAPPRRPLRLAEMTTVEAADAVTSSPVVILPAGAFEQHGPGMPMATDTVRAESVVDLVAAELAGRAVIGPAIPVGVSPHHLAFAGTVTLSTTTFAAVVREYVDSLHRHGWRKILVVTGHGGNNATLGTVAQDLLVTRPDIQFAWTPLTALAPDAVADMRVSEVHGHSGEAETAQMLHLAPHLVHTDRLTPGSTATAELDPLSRLSRRGHPALTVGYDRLSANGVLGDPRRATAAAGQAIVDTAVSRIVAFVKEWLDA</sequence>
<reference evidence="6" key="1">
    <citation type="submission" date="2022-10" db="EMBL/GenBank/DDBJ databases">
        <title>The complete genomes of actinobacterial strains from the NBC collection.</title>
        <authorList>
            <person name="Joergensen T.S."/>
            <person name="Alvarez Arevalo M."/>
            <person name="Sterndorff E.B."/>
            <person name="Faurdal D."/>
            <person name="Vuksanovic O."/>
            <person name="Mourched A.-S."/>
            <person name="Charusanti P."/>
            <person name="Shaw S."/>
            <person name="Blin K."/>
            <person name="Weber T."/>
        </authorList>
    </citation>
    <scope>NUCLEOTIDE SEQUENCE</scope>
    <source>
        <strain evidence="6">NBC_01432</strain>
    </source>
</reference>
<dbReference type="InterPro" id="IPR003785">
    <property type="entry name" value="Creatininase/forma_Hydrolase"/>
</dbReference>
<dbReference type="PANTHER" id="PTHR35005:SF1">
    <property type="entry name" value="2-AMINO-5-FORMYLAMINO-6-RIBOSYLAMINOPYRIMIDIN-4(3H)-ONE 5'-MONOPHOSPHATE DEFORMYLASE"/>
    <property type="match status" value="1"/>
</dbReference>
<evidence type="ECO:0000256" key="5">
    <source>
        <dbReference type="ARBA" id="ARBA00024029"/>
    </source>
</evidence>
<keyword evidence="7" id="KW-1185">Reference proteome</keyword>
<evidence type="ECO:0000313" key="6">
    <source>
        <dbReference type="EMBL" id="WUX57001.1"/>
    </source>
</evidence>
<evidence type="ECO:0000313" key="7">
    <source>
        <dbReference type="Proteomes" id="UP001432209"/>
    </source>
</evidence>
<accession>A0ABZ2AFY6</accession>
<comment type="similarity">
    <text evidence="5">Belongs to the creatininase superfamily.</text>
</comment>
<evidence type="ECO:0000256" key="4">
    <source>
        <dbReference type="ARBA" id="ARBA00022833"/>
    </source>
</evidence>
<comment type="cofactor">
    <cofactor evidence="1">
        <name>Zn(2+)</name>
        <dbReference type="ChEBI" id="CHEBI:29105"/>
    </cofactor>
</comment>
<keyword evidence="2" id="KW-0479">Metal-binding</keyword>
<keyword evidence="4" id="KW-0862">Zinc</keyword>
<evidence type="ECO:0000256" key="3">
    <source>
        <dbReference type="ARBA" id="ARBA00022801"/>
    </source>
</evidence>
<dbReference type="RefSeq" id="WP_329081989.1">
    <property type="nucleotide sequence ID" value="NZ_CP108849.2"/>
</dbReference>
<evidence type="ECO:0000256" key="1">
    <source>
        <dbReference type="ARBA" id="ARBA00001947"/>
    </source>
</evidence>
<dbReference type="SUPFAM" id="SSF102215">
    <property type="entry name" value="Creatininase"/>
    <property type="match status" value="1"/>
</dbReference>
<dbReference type="InterPro" id="IPR024087">
    <property type="entry name" value="Creatininase-like_sf"/>
</dbReference>
<name>A0ABZ2AFY6_STRNV</name>
<protein>
    <submittedName>
        <fullName evidence="6">Creatininase family protein</fullName>
    </submittedName>
</protein>
<dbReference type="PANTHER" id="PTHR35005">
    <property type="entry name" value="3-DEHYDRO-SCYLLO-INOSOSE HYDROLASE"/>
    <property type="match status" value="1"/>
</dbReference>
<dbReference type="Proteomes" id="UP001432209">
    <property type="component" value="Chromosome"/>
</dbReference>
<evidence type="ECO:0000256" key="2">
    <source>
        <dbReference type="ARBA" id="ARBA00022723"/>
    </source>
</evidence>
<proteinExistence type="inferred from homology"/>
<organism evidence="6 7">
    <name type="scientific">Streptomyces niveus</name>
    <name type="common">Streptomyces spheroides</name>
    <dbReference type="NCBI Taxonomy" id="193462"/>
    <lineage>
        <taxon>Bacteria</taxon>
        <taxon>Bacillati</taxon>
        <taxon>Actinomycetota</taxon>
        <taxon>Actinomycetes</taxon>
        <taxon>Kitasatosporales</taxon>
        <taxon>Streptomycetaceae</taxon>
        <taxon>Streptomyces</taxon>
    </lineage>
</organism>
<dbReference type="Gene3D" id="3.40.50.10310">
    <property type="entry name" value="Creatininase"/>
    <property type="match status" value="1"/>
</dbReference>
<dbReference type="Pfam" id="PF02633">
    <property type="entry name" value="Creatininase"/>
    <property type="match status" value="1"/>
</dbReference>
<gene>
    <name evidence="6" type="ORF">OG442_38715</name>
</gene>
<dbReference type="EMBL" id="CP109495">
    <property type="protein sequence ID" value="WUX57001.1"/>
    <property type="molecule type" value="Genomic_DNA"/>
</dbReference>
<keyword evidence="3" id="KW-0378">Hydrolase</keyword>